<reference evidence="1" key="2">
    <citation type="submission" date="2020-08" db="EMBL/GenBank/DDBJ databases">
        <authorList>
            <person name="Chen M."/>
            <person name="Teng W."/>
            <person name="Zhao L."/>
            <person name="Hu C."/>
            <person name="Zhou Y."/>
            <person name="Han B."/>
            <person name="Song L."/>
            <person name="Shu W."/>
        </authorList>
    </citation>
    <scope>NUCLEOTIDE SEQUENCE</scope>
    <source>
        <strain evidence="1">FACHB-1375</strain>
    </source>
</reference>
<comment type="caution">
    <text evidence="1">The sequence shown here is derived from an EMBL/GenBank/DDBJ whole genome shotgun (WGS) entry which is preliminary data.</text>
</comment>
<name>A0A926ZHD3_9CYAN</name>
<accession>A0A926ZHD3</accession>
<dbReference type="Pfam" id="PF10025">
    <property type="entry name" value="DUF2267"/>
    <property type="match status" value="1"/>
</dbReference>
<dbReference type="InterPro" id="IPR018727">
    <property type="entry name" value="DUF2267"/>
</dbReference>
<protein>
    <submittedName>
        <fullName evidence="1">DUF2267 domain-containing protein</fullName>
    </submittedName>
</protein>
<reference evidence="1" key="1">
    <citation type="journal article" date="2015" name="ISME J.">
        <title>Draft Genome Sequence of Streptomyces incarnatus NRRL8089, which Produces the Nucleoside Antibiotic Sinefungin.</title>
        <authorList>
            <person name="Oshima K."/>
            <person name="Hattori M."/>
            <person name="Shimizu H."/>
            <person name="Fukuda K."/>
            <person name="Nemoto M."/>
            <person name="Inagaki K."/>
            <person name="Tamura T."/>
        </authorList>
    </citation>
    <scope>NUCLEOTIDE SEQUENCE</scope>
    <source>
        <strain evidence="1">FACHB-1375</strain>
    </source>
</reference>
<evidence type="ECO:0000313" key="2">
    <source>
        <dbReference type="Proteomes" id="UP000641646"/>
    </source>
</evidence>
<evidence type="ECO:0000313" key="1">
    <source>
        <dbReference type="EMBL" id="MBD2182499.1"/>
    </source>
</evidence>
<dbReference type="AlphaFoldDB" id="A0A926ZHD3"/>
<dbReference type="InterPro" id="IPR038282">
    <property type="entry name" value="DUF2267_sf"/>
</dbReference>
<gene>
    <name evidence="1" type="ORF">H6G03_15580</name>
</gene>
<dbReference type="Gene3D" id="1.10.490.110">
    <property type="entry name" value="Uncharacterized conserved protein DUF2267"/>
    <property type="match status" value="1"/>
</dbReference>
<sequence>MNRDEFIKHVQSIAQVGSREEAERAIRATLETIRDRIVGDEAKDLASQLPSEFKQFLQGREGENGQHLSLQEFYQRVSEKECVDPVTAATHAHAVFSVLNSAITPGEFADLRANFSDDYSDLLPAPSPTSEVISGTGM</sequence>
<dbReference type="RefSeq" id="WP_190465316.1">
    <property type="nucleotide sequence ID" value="NZ_JACJPW010000038.1"/>
</dbReference>
<dbReference type="EMBL" id="JACJPW010000038">
    <property type="protein sequence ID" value="MBD2182499.1"/>
    <property type="molecule type" value="Genomic_DNA"/>
</dbReference>
<dbReference type="Proteomes" id="UP000641646">
    <property type="component" value="Unassembled WGS sequence"/>
</dbReference>
<keyword evidence="2" id="KW-1185">Reference proteome</keyword>
<organism evidence="1 2">
    <name type="scientific">Aerosakkonema funiforme FACHB-1375</name>
    <dbReference type="NCBI Taxonomy" id="2949571"/>
    <lineage>
        <taxon>Bacteria</taxon>
        <taxon>Bacillati</taxon>
        <taxon>Cyanobacteriota</taxon>
        <taxon>Cyanophyceae</taxon>
        <taxon>Oscillatoriophycideae</taxon>
        <taxon>Aerosakkonematales</taxon>
        <taxon>Aerosakkonemataceae</taxon>
        <taxon>Aerosakkonema</taxon>
    </lineage>
</organism>
<proteinExistence type="predicted"/>